<proteinExistence type="predicted"/>
<evidence type="ECO:0000313" key="5">
    <source>
        <dbReference type="Proteomes" id="UP000474054"/>
    </source>
</evidence>
<dbReference type="Proteomes" id="UP000426328">
    <property type="component" value="Chromosome"/>
</dbReference>
<dbReference type="EMBL" id="WHYS01000002">
    <property type="protein sequence ID" value="MQL55587.1"/>
    <property type="molecule type" value="Genomic_DNA"/>
</dbReference>
<sequence length="113" mass="13505">MDKYLLALLGEAGASGLARAYYVRYKTTHFKEAFEDEQSHWNYFRKYRRSILEKPTYYTLFIFGILTSLLGYNAVKKVIRFVETNAIRFYEKNFVIEGELKKILEEEKKHMNV</sequence>
<reference evidence="3 4" key="2">
    <citation type="submission" date="2019-10" db="EMBL/GenBank/DDBJ databases">
        <title>Genome Sequences from Six Type Strain Members of the Archaeal Family Sulfolobaceae: Acidianus ambivalens, Acidianus infernus, Metallosphaera prunae, Stygiolobus azoricus, Sulfolobus metallicus, and Sulfurisphaera ohwakuensis.</title>
        <authorList>
            <person name="Counts J.A."/>
            <person name="Kelly R.M."/>
        </authorList>
    </citation>
    <scope>NUCLEOTIDE SEQUENCE [LARGE SCALE GENOMIC DNA]</scope>
    <source>
        <strain evidence="3 4">LEI 10</strain>
    </source>
</reference>
<evidence type="ECO:0000256" key="1">
    <source>
        <dbReference type="SAM" id="Phobius"/>
    </source>
</evidence>
<keyword evidence="1" id="KW-0812">Transmembrane</keyword>
<accession>A0A650CWK6</accession>
<keyword evidence="1" id="KW-0472">Membrane</keyword>
<dbReference type="KEGG" id="aamb:D1866_07310"/>
<gene>
    <name evidence="3" type="ORF">D1866_07310</name>
    <name evidence="2" type="ORF">GFB69_07510</name>
</gene>
<dbReference type="InterPro" id="IPR009078">
    <property type="entry name" value="Ferritin-like_SF"/>
</dbReference>
<dbReference type="EMBL" id="CP045482">
    <property type="protein sequence ID" value="QGR21827.1"/>
    <property type="molecule type" value="Genomic_DNA"/>
</dbReference>
<protein>
    <submittedName>
        <fullName evidence="3">Uncharacterized protein</fullName>
    </submittedName>
</protein>
<dbReference type="RefSeq" id="WP_152941583.1">
    <property type="nucleotide sequence ID" value="NZ_CP045482.1"/>
</dbReference>
<name>A0A650CWK6_ACIAM</name>
<organism evidence="3 4">
    <name type="scientific">Acidianus ambivalens</name>
    <name type="common">Desulfurolobus ambivalens</name>
    <dbReference type="NCBI Taxonomy" id="2283"/>
    <lineage>
        <taxon>Archaea</taxon>
        <taxon>Thermoproteota</taxon>
        <taxon>Thermoprotei</taxon>
        <taxon>Sulfolobales</taxon>
        <taxon>Sulfolobaceae</taxon>
        <taxon>Acidianus</taxon>
    </lineage>
</organism>
<feature type="transmembrane region" description="Helical" evidence="1">
    <location>
        <begin position="57"/>
        <end position="75"/>
    </location>
</feature>
<dbReference type="SUPFAM" id="SSF47240">
    <property type="entry name" value="Ferritin-like"/>
    <property type="match status" value="1"/>
</dbReference>
<keyword evidence="4" id="KW-1185">Reference proteome</keyword>
<evidence type="ECO:0000313" key="3">
    <source>
        <dbReference type="EMBL" id="QGR21827.1"/>
    </source>
</evidence>
<evidence type="ECO:0000313" key="4">
    <source>
        <dbReference type="Proteomes" id="UP000426328"/>
    </source>
</evidence>
<evidence type="ECO:0000313" key="2">
    <source>
        <dbReference type="EMBL" id="MQL55587.1"/>
    </source>
</evidence>
<dbReference type="GeneID" id="42779534"/>
<dbReference type="AlphaFoldDB" id="A0A650CWK6"/>
<keyword evidence="1" id="KW-1133">Transmembrane helix</keyword>
<dbReference type="Proteomes" id="UP000474054">
    <property type="component" value="Unassembled WGS sequence"/>
</dbReference>
<reference evidence="2 5" key="1">
    <citation type="submission" date="2019-10" db="EMBL/GenBank/DDBJ databases">
        <title>Comparative genomics of sulfur disproportionating microorganisms.</title>
        <authorList>
            <person name="Ward L.M."/>
            <person name="Bertran E."/>
            <person name="Johnston D."/>
        </authorList>
    </citation>
    <scope>NUCLEOTIDE SEQUENCE [LARGE SCALE GENOMIC DNA]</scope>
    <source>
        <strain evidence="2 5">DSM 3772</strain>
    </source>
</reference>